<dbReference type="InterPro" id="IPR014946">
    <property type="entry name" value="CRR6"/>
</dbReference>
<dbReference type="KEGG" id="ttq:NIES37_14330"/>
<dbReference type="GO" id="GO:0010275">
    <property type="term" value="P:NAD(P)H dehydrogenase complex assembly"/>
    <property type="evidence" value="ECO:0007669"/>
    <property type="project" value="TreeGrafter"/>
</dbReference>
<name>A0A1Z4MVP8_9CYAN</name>
<proteinExistence type="predicted"/>
<dbReference type="NCBIfam" id="NF038024">
    <property type="entry name" value="CRR6_slr1097"/>
    <property type="match status" value="1"/>
</dbReference>
<dbReference type="Pfam" id="PF08847">
    <property type="entry name" value="Crr6"/>
    <property type="match status" value="1"/>
</dbReference>
<organism evidence="1 2">
    <name type="scientific">Tolypothrix tenuis PCC 7101</name>
    <dbReference type="NCBI Taxonomy" id="231146"/>
    <lineage>
        <taxon>Bacteria</taxon>
        <taxon>Bacillati</taxon>
        <taxon>Cyanobacteriota</taxon>
        <taxon>Cyanophyceae</taxon>
        <taxon>Nostocales</taxon>
        <taxon>Tolypothrichaceae</taxon>
        <taxon>Tolypothrix</taxon>
    </lineage>
</organism>
<dbReference type="AlphaFoldDB" id="A0A1Z4MVP8"/>
<dbReference type="Proteomes" id="UP000218785">
    <property type="component" value="Chromosome"/>
</dbReference>
<evidence type="ECO:0000313" key="1">
    <source>
        <dbReference type="EMBL" id="BAY97491.1"/>
    </source>
</evidence>
<protein>
    <recommendedName>
        <fullName evidence="3">CRR6 family NdhI maturation factor</fullName>
    </recommendedName>
</protein>
<evidence type="ECO:0008006" key="3">
    <source>
        <dbReference type="Google" id="ProtNLM"/>
    </source>
</evidence>
<sequence>MGRDIIRVFNFAIENPDKFAVNIPTIPESCYCVFSSLQLSINRVAAESMTITIAINTDSINNLDLSPVSTVIEKIFQEQAIVSQEQQLRFDIKYALEPSDPRELSEIPEVRLWFVRLDAKYPWLPFLLDWKAGEFARYTAMLVPHQFSPKEGIQFNPEALEIFLMHKIFILSDWLKQQGLPSQSRLKSLAQMLGYELDDAFFEAF</sequence>
<keyword evidence="2" id="KW-1185">Reference proteome</keyword>
<accession>A0A1Z4MVP8</accession>
<dbReference type="PANTHER" id="PTHR35724:SF1">
    <property type="entry name" value="PROTEIN CHLORORESPIRATORY REDUCTION 6, CHLOROPLASTIC"/>
    <property type="match status" value="1"/>
</dbReference>
<dbReference type="PANTHER" id="PTHR35724">
    <property type="entry name" value="PROTEIN CHLORORESPIRATORY REDUCTION 6, CHLOROPLASTIC"/>
    <property type="match status" value="1"/>
</dbReference>
<dbReference type="EMBL" id="AP018248">
    <property type="protein sequence ID" value="BAY97491.1"/>
    <property type="molecule type" value="Genomic_DNA"/>
</dbReference>
<reference evidence="1 2" key="1">
    <citation type="submission" date="2017-06" db="EMBL/GenBank/DDBJ databases">
        <title>Genome sequencing of cyanobaciteial culture collection at National Institute for Environmental Studies (NIES).</title>
        <authorList>
            <person name="Hirose Y."/>
            <person name="Shimura Y."/>
            <person name="Fujisawa T."/>
            <person name="Nakamura Y."/>
            <person name="Kawachi M."/>
        </authorList>
    </citation>
    <scope>NUCLEOTIDE SEQUENCE [LARGE SCALE GENOMIC DNA]</scope>
    <source>
        <strain evidence="1 2">NIES-37</strain>
    </source>
</reference>
<evidence type="ECO:0000313" key="2">
    <source>
        <dbReference type="Proteomes" id="UP000218785"/>
    </source>
</evidence>
<gene>
    <name evidence="1" type="ORF">NIES37_14330</name>
</gene>